<evidence type="ECO:0000256" key="1">
    <source>
        <dbReference type="ARBA" id="ARBA00004651"/>
    </source>
</evidence>
<dbReference type="PANTHER" id="PTHR23517">
    <property type="entry name" value="RESISTANCE PROTEIN MDTM, PUTATIVE-RELATED-RELATED"/>
    <property type="match status" value="1"/>
</dbReference>
<organism evidence="11 12">
    <name type="scientific">Yaniella flava</name>
    <dbReference type="NCBI Taxonomy" id="287930"/>
    <lineage>
        <taxon>Bacteria</taxon>
        <taxon>Bacillati</taxon>
        <taxon>Actinomycetota</taxon>
        <taxon>Actinomycetes</taxon>
        <taxon>Micrococcales</taxon>
        <taxon>Micrococcaceae</taxon>
        <taxon>Yaniella</taxon>
    </lineage>
</organism>
<feature type="transmembrane region" description="Helical" evidence="9">
    <location>
        <begin position="20"/>
        <end position="39"/>
    </location>
</feature>
<feature type="transmembrane region" description="Helical" evidence="9">
    <location>
        <begin position="379"/>
        <end position="399"/>
    </location>
</feature>
<protein>
    <submittedName>
        <fullName evidence="11">MFS transporter</fullName>
    </submittedName>
</protein>
<dbReference type="InterPro" id="IPR050171">
    <property type="entry name" value="MFS_Transporters"/>
</dbReference>
<keyword evidence="3" id="KW-0813">Transport</keyword>
<keyword evidence="5 9" id="KW-0812">Transmembrane</keyword>
<dbReference type="InterPro" id="IPR011701">
    <property type="entry name" value="MFS"/>
</dbReference>
<sequence>MFYMSASVEKLKIPGEIRILIAAAFIIAIGFGIITPVLPQYAESFGVGAFGVSAVVSIFGLARLILAPLSGKATIKFGESGVYITGVTIVGISMFLVAFAQSYTQLLIFRGLGGFGSTLFTVSAMSFLAAKSPPTIRGKVSGAYASAFLIGNISGPLVGGLLVALGPRAPFLIYGSALLIASLVVYLGLHRSKGGKRHKVVDNREAWSFGEAIKEHSYRAALSSFFANGWATFGVRNAIMPLFAASAFAGTGFVLDGAQTAAVALSIFAVGNVIAVTLSSRLSDRYGRKPLIVIGLGVAAIGTGVIGVMTDPWLFFLASVIAGTGTGMMNAPQQAAIVDLVGQERKAGSVMSAAQMAADVGSITGPLFIGWIVDVYGFELGFAITGIILAAACIVWIFAPETNIRVGPDGPRTGQLPEVAPSAHQRDSNDQD</sequence>
<dbReference type="SUPFAM" id="SSF103473">
    <property type="entry name" value="MFS general substrate transporter"/>
    <property type="match status" value="1"/>
</dbReference>
<keyword evidence="7 9" id="KW-0472">Membrane</keyword>
<keyword evidence="4" id="KW-1003">Cell membrane</keyword>
<evidence type="ECO:0000256" key="7">
    <source>
        <dbReference type="ARBA" id="ARBA00023136"/>
    </source>
</evidence>
<feature type="region of interest" description="Disordered" evidence="8">
    <location>
        <begin position="408"/>
        <end position="432"/>
    </location>
</feature>
<evidence type="ECO:0000256" key="9">
    <source>
        <dbReference type="SAM" id="Phobius"/>
    </source>
</evidence>
<dbReference type="PROSITE" id="PS00216">
    <property type="entry name" value="SUGAR_TRANSPORT_1"/>
    <property type="match status" value="1"/>
</dbReference>
<evidence type="ECO:0000256" key="3">
    <source>
        <dbReference type="ARBA" id="ARBA00022448"/>
    </source>
</evidence>
<feature type="transmembrane region" description="Helical" evidence="9">
    <location>
        <begin position="290"/>
        <end position="307"/>
    </location>
</feature>
<feature type="transmembrane region" description="Helical" evidence="9">
    <location>
        <begin position="107"/>
        <end position="130"/>
    </location>
</feature>
<evidence type="ECO:0000313" key="11">
    <source>
        <dbReference type="EMBL" id="GAA2038508.1"/>
    </source>
</evidence>
<dbReference type="EMBL" id="BAAAMN010000039">
    <property type="protein sequence ID" value="GAA2038508.1"/>
    <property type="molecule type" value="Genomic_DNA"/>
</dbReference>
<dbReference type="Gene3D" id="1.20.1720.10">
    <property type="entry name" value="Multidrug resistance protein D"/>
    <property type="match status" value="1"/>
</dbReference>
<feature type="transmembrane region" description="Helical" evidence="9">
    <location>
        <begin position="142"/>
        <end position="165"/>
    </location>
</feature>
<evidence type="ECO:0000256" key="2">
    <source>
        <dbReference type="ARBA" id="ARBA00007520"/>
    </source>
</evidence>
<comment type="similarity">
    <text evidence="2">Belongs to the major facilitator superfamily. TCR/Tet family.</text>
</comment>
<accession>A0ABN2UJF1</accession>
<evidence type="ECO:0000259" key="10">
    <source>
        <dbReference type="PROSITE" id="PS50850"/>
    </source>
</evidence>
<feature type="transmembrane region" description="Helical" evidence="9">
    <location>
        <begin position="81"/>
        <end position="101"/>
    </location>
</feature>
<dbReference type="InterPro" id="IPR001958">
    <property type="entry name" value="Tet-R_TetA/multi-R_MdtG-like"/>
</dbReference>
<name>A0ABN2UJF1_9MICC</name>
<reference evidence="11 12" key="1">
    <citation type="journal article" date="2019" name="Int. J. Syst. Evol. Microbiol.">
        <title>The Global Catalogue of Microorganisms (GCM) 10K type strain sequencing project: providing services to taxonomists for standard genome sequencing and annotation.</title>
        <authorList>
            <consortium name="The Broad Institute Genomics Platform"/>
            <consortium name="The Broad Institute Genome Sequencing Center for Infectious Disease"/>
            <person name="Wu L."/>
            <person name="Ma J."/>
        </authorList>
    </citation>
    <scope>NUCLEOTIDE SEQUENCE [LARGE SCALE GENOMIC DNA]</scope>
    <source>
        <strain evidence="11 12">JCM 13595</strain>
    </source>
</reference>
<evidence type="ECO:0000256" key="4">
    <source>
        <dbReference type="ARBA" id="ARBA00022475"/>
    </source>
</evidence>
<dbReference type="Pfam" id="PF07690">
    <property type="entry name" value="MFS_1"/>
    <property type="match status" value="2"/>
</dbReference>
<evidence type="ECO:0000256" key="5">
    <source>
        <dbReference type="ARBA" id="ARBA00022692"/>
    </source>
</evidence>
<dbReference type="InterPro" id="IPR005829">
    <property type="entry name" value="Sugar_transporter_CS"/>
</dbReference>
<evidence type="ECO:0000313" key="12">
    <source>
        <dbReference type="Proteomes" id="UP001501461"/>
    </source>
</evidence>
<dbReference type="Proteomes" id="UP001501461">
    <property type="component" value="Unassembled WGS sequence"/>
</dbReference>
<feature type="transmembrane region" description="Helical" evidence="9">
    <location>
        <begin position="238"/>
        <end position="255"/>
    </location>
</feature>
<feature type="transmembrane region" description="Helical" evidence="9">
    <location>
        <begin position="171"/>
        <end position="189"/>
    </location>
</feature>
<proteinExistence type="inferred from homology"/>
<comment type="caution">
    <text evidence="11">The sequence shown here is derived from an EMBL/GenBank/DDBJ whole genome shotgun (WGS) entry which is preliminary data.</text>
</comment>
<keyword evidence="12" id="KW-1185">Reference proteome</keyword>
<dbReference type="PRINTS" id="PR01035">
    <property type="entry name" value="TCRTETA"/>
</dbReference>
<dbReference type="Gene3D" id="1.20.1250.20">
    <property type="entry name" value="MFS general substrate transporter like domains"/>
    <property type="match status" value="1"/>
</dbReference>
<dbReference type="CDD" id="cd17325">
    <property type="entry name" value="MFS_MdtG_SLC18_like"/>
    <property type="match status" value="1"/>
</dbReference>
<evidence type="ECO:0000256" key="8">
    <source>
        <dbReference type="SAM" id="MobiDB-lite"/>
    </source>
</evidence>
<keyword evidence="6 9" id="KW-1133">Transmembrane helix</keyword>
<evidence type="ECO:0000256" key="6">
    <source>
        <dbReference type="ARBA" id="ARBA00022989"/>
    </source>
</evidence>
<gene>
    <name evidence="11" type="ORF">GCM10009720_18700</name>
</gene>
<dbReference type="RefSeq" id="WP_425579872.1">
    <property type="nucleotide sequence ID" value="NZ_BAAAMN010000039.1"/>
</dbReference>
<dbReference type="PROSITE" id="PS50850">
    <property type="entry name" value="MFS"/>
    <property type="match status" value="1"/>
</dbReference>
<feature type="transmembrane region" description="Helical" evidence="9">
    <location>
        <begin position="45"/>
        <end position="69"/>
    </location>
</feature>
<feature type="domain" description="Major facilitator superfamily (MFS) profile" evidence="10">
    <location>
        <begin position="16"/>
        <end position="403"/>
    </location>
</feature>
<comment type="subcellular location">
    <subcellularLocation>
        <location evidence="1">Cell membrane</location>
        <topology evidence="1">Multi-pass membrane protein</topology>
    </subcellularLocation>
</comment>
<dbReference type="InterPro" id="IPR036259">
    <property type="entry name" value="MFS_trans_sf"/>
</dbReference>
<dbReference type="InterPro" id="IPR020846">
    <property type="entry name" value="MFS_dom"/>
</dbReference>
<feature type="transmembrane region" description="Helical" evidence="9">
    <location>
        <begin position="261"/>
        <end position="278"/>
    </location>
</feature>